<evidence type="ECO:0000313" key="2">
    <source>
        <dbReference type="Proteomes" id="UP000076154"/>
    </source>
</evidence>
<dbReference type="Proteomes" id="UP000076154">
    <property type="component" value="Unassembled WGS sequence"/>
</dbReference>
<dbReference type="EMBL" id="LUEZ02000044">
    <property type="protein sequence ID" value="RDB24349.1"/>
    <property type="molecule type" value="Genomic_DNA"/>
</dbReference>
<dbReference type="InParanoid" id="A0A369JQ11"/>
<proteinExistence type="predicted"/>
<reference evidence="1" key="1">
    <citation type="submission" date="2018-04" db="EMBL/GenBank/DDBJ databases">
        <title>Whole genome sequencing of Hypsizygus marmoreus.</title>
        <authorList>
            <person name="Choi I.-G."/>
            <person name="Min B."/>
            <person name="Kim J.-G."/>
            <person name="Kim S."/>
            <person name="Oh Y.-L."/>
            <person name="Kong W.-S."/>
            <person name="Park H."/>
            <person name="Jeong J."/>
            <person name="Song E.-S."/>
        </authorList>
    </citation>
    <scope>NUCLEOTIDE SEQUENCE [LARGE SCALE GENOMIC DNA]</scope>
    <source>
        <strain evidence="1">51987-8</strain>
    </source>
</reference>
<name>A0A369JQ11_HYPMA</name>
<protein>
    <submittedName>
        <fullName evidence="1">Uncharacterized protein</fullName>
    </submittedName>
</protein>
<dbReference type="AlphaFoldDB" id="A0A369JQ11"/>
<sequence>MQTPTHIDYRGISLFSDQSLIEREFERAADRVKVLVRAEYPAAGASFAVWREWSLAAYQVVVEIDFLRRMCLRKNMNLPLIHDERFVDFKATNWLNVMLERGRAVEGSFVDQPVAPIVLSNDRGDPIGPPPPIVVNLMPSGWAASVPRSVSYSPTMPALERQSASPDVVATPERVALDSVQETVGILYVAVSAIRCGDEELGRHLLDAAQEGVAAVGDMMDLRASADEEGNMEGSE</sequence>
<gene>
    <name evidence="1" type="ORF">Hypma_008421</name>
</gene>
<comment type="caution">
    <text evidence="1">The sequence shown here is derived from an EMBL/GenBank/DDBJ whole genome shotgun (WGS) entry which is preliminary data.</text>
</comment>
<keyword evidence="2" id="KW-1185">Reference proteome</keyword>
<evidence type="ECO:0000313" key="1">
    <source>
        <dbReference type="EMBL" id="RDB24349.1"/>
    </source>
</evidence>
<accession>A0A369JQ11</accession>
<organism evidence="1 2">
    <name type="scientific">Hypsizygus marmoreus</name>
    <name type="common">White beech mushroom</name>
    <name type="synonym">Agaricus marmoreus</name>
    <dbReference type="NCBI Taxonomy" id="39966"/>
    <lineage>
        <taxon>Eukaryota</taxon>
        <taxon>Fungi</taxon>
        <taxon>Dikarya</taxon>
        <taxon>Basidiomycota</taxon>
        <taxon>Agaricomycotina</taxon>
        <taxon>Agaricomycetes</taxon>
        <taxon>Agaricomycetidae</taxon>
        <taxon>Agaricales</taxon>
        <taxon>Tricholomatineae</taxon>
        <taxon>Lyophyllaceae</taxon>
        <taxon>Hypsizygus</taxon>
    </lineage>
</organism>